<evidence type="ECO:0000313" key="1">
    <source>
        <dbReference type="EMBL" id="PQO30323.1"/>
    </source>
</evidence>
<gene>
    <name evidence="1" type="ORF">C5Y83_23440</name>
</gene>
<proteinExistence type="predicted"/>
<dbReference type="Proteomes" id="UP000238322">
    <property type="component" value="Unassembled WGS sequence"/>
</dbReference>
<dbReference type="EMBL" id="PUHY01000014">
    <property type="protein sequence ID" value="PQO30323.1"/>
    <property type="molecule type" value="Genomic_DNA"/>
</dbReference>
<reference evidence="1 2" key="1">
    <citation type="submission" date="2018-02" db="EMBL/GenBank/DDBJ databases">
        <title>Comparative genomes isolates from brazilian mangrove.</title>
        <authorList>
            <person name="Araujo J.E."/>
            <person name="Taketani R.G."/>
            <person name="Silva M.C.P."/>
            <person name="Loureco M.V."/>
            <person name="Andreote F.D."/>
        </authorList>
    </citation>
    <scope>NUCLEOTIDE SEQUENCE [LARGE SCALE GENOMIC DNA]</scope>
    <source>
        <strain evidence="1 2">Hex-1 MGV</strain>
    </source>
</reference>
<comment type="caution">
    <text evidence="1">The sequence shown here is derived from an EMBL/GenBank/DDBJ whole genome shotgun (WGS) entry which is preliminary data.</text>
</comment>
<organism evidence="1 2">
    <name type="scientific">Blastopirellula marina</name>
    <dbReference type="NCBI Taxonomy" id="124"/>
    <lineage>
        <taxon>Bacteria</taxon>
        <taxon>Pseudomonadati</taxon>
        <taxon>Planctomycetota</taxon>
        <taxon>Planctomycetia</taxon>
        <taxon>Pirellulales</taxon>
        <taxon>Pirellulaceae</taxon>
        <taxon>Blastopirellula</taxon>
    </lineage>
</organism>
<sequence>MRRANSQKQGLGGCQEILRGEPGRRLTTEGQIVQAEIDFVREGYLMILRNNLARINNSPAENLLSPPDQAEPWPKN</sequence>
<evidence type="ECO:0000313" key="2">
    <source>
        <dbReference type="Proteomes" id="UP000238322"/>
    </source>
</evidence>
<accession>A0A2S8FDS0</accession>
<dbReference type="AlphaFoldDB" id="A0A2S8FDS0"/>
<protein>
    <submittedName>
        <fullName evidence="1">Uncharacterized protein</fullName>
    </submittedName>
</protein>
<name>A0A2S8FDS0_9BACT</name>